<evidence type="ECO:0000313" key="4">
    <source>
        <dbReference type="Proteomes" id="UP000480178"/>
    </source>
</evidence>
<feature type="chain" id="PRO_5025387310" evidence="1">
    <location>
        <begin position="21"/>
        <end position="230"/>
    </location>
</feature>
<dbReference type="InterPro" id="IPR025665">
    <property type="entry name" value="Beta-barrel_OMP_2"/>
</dbReference>
<reference evidence="3 4" key="1">
    <citation type="submission" date="2020-01" db="EMBL/GenBank/DDBJ databases">
        <authorList>
            <person name="Kim M.K."/>
        </authorList>
    </citation>
    <scope>NUCLEOTIDE SEQUENCE [LARGE SCALE GENOMIC DNA]</scope>
    <source>
        <strain evidence="3 4">172606-1</strain>
    </source>
</reference>
<keyword evidence="4" id="KW-1185">Reference proteome</keyword>
<protein>
    <submittedName>
        <fullName evidence="3">PorT family protein</fullName>
    </submittedName>
</protein>
<dbReference type="Pfam" id="PF13568">
    <property type="entry name" value="OMP_b-brl_2"/>
    <property type="match status" value="1"/>
</dbReference>
<dbReference type="RefSeq" id="WP_162442084.1">
    <property type="nucleotide sequence ID" value="NZ_CP048222.1"/>
</dbReference>
<evidence type="ECO:0000313" key="3">
    <source>
        <dbReference type="EMBL" id="QHT66011.1"/>
    </source>
</evidence>
<evidence type="ECO:0000256" key="1">
    <source>
        <dbReference type="SAM" id="SignalP"/>
    </source>
</evidence>
<gene>
    <name evidence="3" type="ORF">GXP67_04655</name>
</gene>
<dbReference type="Proteomes" id="UP000480178">
    <property type="component" value="Chromosome"/>
</dbReference>
<dbReference type="EMBL" id="CP048222">
    <property type="protein sequence ID" value="QHT66011.1"/>
    <property type="molecule type" value="Genomic_DNA"/>
</dbReference>
<dbReference type="KEGG" id="rhoz:GXP67_04655"/>
<keyword evidence="1" id="KW-0732">Signal</keyword>
<feature type="signal peptide" evidence="1">
    <location>
        <begin position="1"/>
        <end position="20"/>
    </location>
</feature>
<dbReference type="AlphaFoldDB" id="A0A6C0GDH5"/>
<organism evidence="3 4">
    <name type="scientific">Rhodocytophaga rosea</name>
    <dbReference type="NCBI Taxonomy" id="2704465"/>
    <lineage>
        <taxon>Bacteria</taxon>
        <taxon>Pseudomonadati</taxon>
        <taxon>Bacteroidota</taxon>
        <taxon>Cytophagia</taxon>
        <taxon>Cytophagales</taxon>
        <taxon>Rhodocytophagaceae</taxon>
        <taxon>Rhodocytophaga</taxon>
    </lineage>
</organism>
<name>A0A6C0GDH5_9BACT</name>
<feature type="domain" description="Outer membrane protein beta-barrel" evidence="2">
    <location>
        <begin position="23"/>
        <end position="199"/>
    </location>
</feature>
<sequence length="230" mass="25540">MKKSISSLVISLFFCFTSYAQISFITKAGVTFSDINFDKKQPEQQYKMGLVAGAGFNLPVIKDFFSIQPELLYIQKGYISELNLQAIDNDDPILISGKYQDRIHLNYLELPVLAKISFGGEIIRAYVNAGPSLGYCIKGVRKIEGEERKTESDIKFGHDQYFDNRFDFGAQFGGGIGLQAGPGVLLLDVRYGLGFSNLYKTGNTVSQEEAQSKHQVFALTMGYAIPLGKK</sequence>
<accession>A0A6C0GDH5</accession>
<evidence type="ECO:0000259" key="2">
    <source>
        <dbReference type="Pfam" id="PF13568"/>
    </source>
</evidence>
<proteinExistence type="predicted"/>